<keyword evidence="3" id="KW-0378">Hydrolase</keyword>
<dbReference type="EMBL" id="JAAECE010000002">
    <property type="protein sequence ID" value="KAF1805218.1"/>
    <property type="molecule type" value="Genomic_DNA"/>
</dbReference>
<reference evidence="3 4" key="1">
    <citation type="submission" date="2019-09" db="EMBL/GenBank/DDBJ databases">
        <authorList>
            <consortium name="DOE Joint Genome Institute"/>
            <person name="Mondo S.J."/>
            <person name="Navarro-Mendoza M.I."/>
            <person name="Perez-Arques C."/>
            <person name="Panchal S."/>
            <person name="Nicolas F.E."/>
            <person name="Ganguly P."/>
            <person name="Pangilinan J."/>
            <person name="Grigoriev I."/>
            <person name="Heitman J."/>
            <person name="Sanya K."/>
            <person name="Garre V."/>
        </authorList>
    </citation>
    <scope>NUCLEOTIDE SEQUENCE [LARGE SCALE GENOMIC DNA]</scope>
    <source>
        <strain evidence="3 4">MU402</strain>
    </source>
</reference>
<dbReference type="InterPro" id="IPR032979">
    <property type="entry name" value="ENGase"/>
</dbReference>
<dbReference type="PANTHER" id="PTHR13246">
    <property type="entry name" value="ENDO BETA N-ACETYLGLUCOSAMINIDASE"/>
    <property type="match status" value="1"/>
</dbReference>
<feature type="region of interest" description="Disordered" evidence="1">
    <location>
        <begin position="345"/>
        <end position="364"/>
    </location>
</feature>
<dbReference type="InterPro" id="IPR005201">
    <property type="entry name" value="TIM_ENGase"/>
</dbReference>
<dbReference type="Pfam" id="PF03644">
    <property type="entry name" value="Glyco_hydro_85"/>
    <property type="match status" value="1"/>
</dbReference>
<comment type="caution">
    <text evidence="3">The sequence shown here is derived from an EMBL/GenBank/DDBJ whole genome shotgun (WGS) entry which is preliminary data.</text>
</comment>
<sequence length="765" mass="86640">MPSRALGKDSLAPTSFALKDMKQLFDWQPRALDAFNVAHIALQPRESVATTALKPKLLLCHDMAGGYKEDKCIQGNDYQDIYYIQHWHLADTFVYFSHERVSIPPVNWTNACHRNGVQCLGTFLVEGSNQMHEMEALLHGPPTLNNSSDDPMRLWSPFYADKLVAIAKYYGFDGWLINVECEFFPFPTSPYFKARELAKFLRYLTQAMHTEIPGSNVIWYDSMTTTGEIDWQNQLTTKNELFFENSDGIFLNYWWKKEYPELARRLAERHGKTGVDVYFGTDVWGRHTYGGGGLKSYKGVKAASSAQTSSALFGMAWTYEHFGKSEFEKMDRLFWCGGEYSEYPPPPPPKDSQSGNEHVDSDDSCYSEDELMYGHKKGIADTVATIPAPGKDWFVTTFDRGFGNRFYHRGKKLLCQPWSHLSHQSILPNLKYREPIVYPNDKNIAVHCSLQTEHGAYSGGTSLVVVGQRLNHRESRDMESKITVPLYQLNVNASQGCQLKYIYRTLLMDDVKVILSCHFSLHASTSSDSDEFFASWSLPKTLSDADEDGFRATITSTKDACDSRCFLLPATEETTGENDWITKTIDISSVSPGNQLFIKRVEVSVIANTASLVGLTPHVIACLGYLSIIPTTSSTNELKIQNLRWSDTRIEKVSSVDIRPGQQQQKEDLSDIAAQEEMLRYYGTLSWDSKSSVSSTWKEVEYYIVSYEMDDNAKNRTFIGTAFCNQYRISGLDCVNKSRIHRIIVEAVNREGHITAQSNLDVVLA</sequence>
<gene>
    <name evidence="3" type="ORF">FB192DRAFT_1058372</name>
</gene>
<feature type="domain" description="Cytosolic endo-beta-N-acetylglucosaminidase TIM barrel" evidence="2">
    <location>
        <begin position="67"/>
        <end position="406"/>
    </location>
</feature>
<proteinExistence type="predicted"/>
<dbReference type="Gene3D" id="3.20.20.80">
    <property type="entry name" value="Glycosidases"/>
    <property type="match status" value="1"/>
</dbReference>
<organism evidence="3 4">
    <name type="scientific">Mucor circinelloides f. lusitanicus</name>
    <name type="common">Mucor racemosus var. lusitanicus</name>
    <dbReference type="NCBI Taxonomy" id="29924"/>
    <lineage>
        <taxon>Eukaryota</taxon>
        <taxon>Fungi</taxon>
        <taxon>Fungi incertae sedis</taxon>
        <taxon>Mucoromycota</taxon>
        <taxon>Mucoromycotina</taxon>
        <taxon>Mucoromycetes</taxon>
        <taxon>Mucorales</taxon>
        <taxon>Mucorineae</taxon>
        <taxon>Mucoraceae</taxon>
        <taxon>Mucor</taxon>
    </lineage>
</organism>
<dbReference type="CDD" id="cd06547">
    <property type="entry name" value="GH85_ENGase"/>
    <property type="match status" value="1"/>
</dbReference>
<dbReference type="AlphaFoldDB" id="A0A8H4F6D7"/>
<accession>A0A8H4F6D7</accession>
<evidence type="ECO:0000259" key="2">
    <source>
        <dbReference type="Pfam" id="PF03644"/>
    </source>
</evidence>
<dbReference type="GO" id="GO:0005829">
    <property type="term" value="C:cytosol"/>
    <property type="evidence" value="ECO:0007669"/>
    <property type="project" value="UniProtKB-SubCell"/>
</dbReference>
<dbReference type="GO" id="GO:0033925">
    <property type="term" value="F:mannosyl-glycoprotein endo-beta-N-acetylglucosaminidase activity"/>
    <property type="evidence" value="ECO:0007669"/>
    <property type="project" value="UniProtKB-EC"/>
</dbReference>
<dbReference type="Proteomes" id="UP000469890">
    <property type="component" value="Unassembled WGS sequence"/>
</dbReference>
<dbReference type="PANTHER" id="PTHR13246:SF1">
    <property type="entry name" value="CYTOSOLIC ENDO-BETA-N-ACETYLGLUCOSAMINIDASE"/>
    <property type="match status" value="1"/>
</dbReference>
<evidence type="ECO:0000313" key="3">
    <source>
        <dbReference type="EMBL" id="KAF1805218.1"/>
    </source>
</evidence>
<protein>
    <submittedName>
        <fullName evidence="3">Glycoside hydrolase family 85 protein</fullName>
    </submittedName>
</protein>
<name>A0A8H4F6D7_MUCCL</name>
<dbReference type="Gene3D" id="2.60.120.260">
    <property type="entry name" value="Galactose-binding domain-like"/>
    <property type="match status" value="1"/>
</dbReference>
<evidence type="ECO:0000256" key="1">
    <source>
        <dbReference type="SAM" id="MobiDB-lite"/>
    </source>
</evidence>
<evidence type="ECO:0000313" key="4">
    <source>
        <dbReference type="Proteomes" id="UP000469890"/>
    </source>
</evidence>